<organism evidence="1 2">
    <name type="scientific">Nitrosomonas communis</name>
    <dbReference type="NCBI Taxonomy" id="44574"/>
    <lineage>
        <taxon>Bacteria</taxon>
        <taxon>Pseudomonadati</taxon>
        <taxon>Pseudomonadota</taxon>
        <taxon>Betaproteobacteria</taxon>
        <taxon>Nitrosomonadales</taxon>
        <taxon>Nitrosomonadaceae</taxon>
        <taxon>Nitrosomonas</taxon>
    </lineage>
</organism>
<dbReference type="AlphaFoldDB" id="A0A0F7KER7"/>
<dbReference type="KEGG" id="nco:AAW31_05185"/>
<reference evidence="2" key="1">
    <citation type="submission" date="2015-05" db="EMBL/GenBank/DDBJ databases">
        <title>Draft genome of Nitrosomonas communis strain Nm2.</title>
        <authorList>
            <person name="Kozlowski J.A."/>
            <person name="Kits K.D."/>
            <person name="Stein L.Y."/>
        </authorList>
    </citation>
    <scope>NUCLEOTIDE SEQUENCE [LARGE SCALE GENOMIC DNA]</scope>
    <source>
        <strain evidence="2">Nm2</strain>
    </source>
</reference>
<sequence length="82" mass="9345">MVKDGFTRSIMLALYICRIDYIFEDVCLRDPFADNIIGRPGLFKDTFGINDIRAPLKIPKKSKSIQPGGQFHLILKVFLSNN</sequence>
<dbReference type="EMBL" id="CP011451">
    <property type="protein sequence ID" value="AKH37337.1"/>
    <property type="molecule type" value="Genomic_DNA"/>
</dbReference>
<protein>
    <submittedName>
        <fullName evidence="1">Uncharacterized protein</fullName>
    </submittedName>
</protein>
<dbReference type="PATRIC" id="fig|44574.3.peg.1249"/>
<accession>A0A0F7KER7</accession>
<evidence type="ECO:0000313" key="1">
    <source>
        <dbReference type="EMBL" id="AKH37337.1"/>
    </source>
</evidence>
<proteinExistence type="predicted"/>
<evidence type="ECO:0000313" key="2">
    <source>
        <dbReference type="Proteomes" id="UP000034156"/>
    </source>
</evidence>
<reference evidence="1 2" key="2">
    <citation type="journal article" date="2016" name="Genome Announc.">
        <title>Genome Sequence of Nitrosomonas communis Strain Nm2, a Mesophilic Ammonia-Oxidizing Bacterium Isolated from Mediterranean Soil.</title>
        <authorList>
            <person name="Kozlowski J.A."/>
            <person name="Kits K.D."/>
            <person name="Stein L.Y."/>
        </authorList>
    </citation>
    <scope>NUCLEOTIDE SEQUENCE [LARGE SCALE GENOMIC DNA]</scope>
    <source>
        <strain evidence="1 2">Nm2</strain>
    </source>
</reference>
<keyword evidence="2" id="KW-1185">Reference proteome</keyword>
<name>A0A0F7KER7_9PROT</name>
<dbReference type="Proteomes" id="UP000034156">
    <property type="component" value="Chromosome"/>
</dbReference>
<gene>
    <name evidence="1" type="ORF">AAW31_05185</name>
</gene>